<gene>
    <name evidence="2" type="ORF">J3R73_002459</name>
</gene>
<accession>A0ABU0FDI3</accession>
<evidence type="ECO:0000256" key="1">
    <source>
        <dbReference type="SAM" id="MobiDB-lite"/>
    </source>
</evidence>
<evidence type="ECO:0000313" key="2">
    <source>
        <dbReference type="EMBL" id="MDQ0392667.1"/>
    </source>
</evidence>
<dbReference type="RefSeq" id="WP_307426884.1">
    <property type="nucleotide sequence ID" value="NZ_JAUSVK010000001.1"/>
</dbReference>
<evidence type="ECO:0000313" key="3">
    <source>
        <dbReference type="Proteomes" id="UP001237448"/>
    </source>
</evidence>
<keyword evidence="3" id="KW-1185">Reference proteome</keyword>
<sequence length="108" mass="11119">MAVVTGLTNQDASIVLGMIARGDKDNDIAAWFGVIQARVTEVKKGAHGPAVRAVDDNLPPRGAPGPKGRRARYSVEKALGILRKGGADSVAEAIAVLEGAIAKFDNGA</sequence>
<comment type="caution">
    <text evidence="2">The sequence shown here is derived from an EMBL/GenBank/DDBJ whole genome shotgun (WGS) entry which is preliminary data.</text>
</comment>
<dbReference type="EMBL" id="JAUSVK010000001">
    <property type="protein sequence ID" value="MDQ0392667.1"/>
    <property type="molecule type" value="Genomic_DNA"/>
</dbReference>
<protein>
    <submittedName>
        <fullName evidence="2">Uncharacterized protein</fullName>
    </submittedName>
</protein>
<proteinExistence type="predicted"/>
<reference evidence="2 3" key="1">
    <citation type="submission" date="2023-07" db="EMBL/GenBank/DDBJ databases">
        <title>Genomic Encyclopedia of Type Strains, Phase IV (KMG-IV): sequencing the most valuable type-strain genomes for metagenomic binning, comparative biology and taxonomic classification.</title>
        <authorList>
            <person name="Goeker M."/>
        </authorList>
    </citation>
    <scope>NUCLEOTIDE SEQUENCE [LARGE SCALE GENOMIC DNA]</scope>
    <source>
        <strain evidence="2 3">DSM 5896</strain>
    </source>
</reference>
<dbReference type="Proteomes" id="UP001237448">
    <property type="component" value="Unassembled WGS sequence"/>
</dbReference>
<organism evidence="2 3">
    <name type="scientific">Labrys monachus</name>
    <dbReference type="NCBI Taxonomy" id="217067"/>
    <lineage>
        <taxon>Bacteria</taxon>
        <taxon>Pseudomonadati</taxon>
        <taxon>Pseudomonadota</taxon>
        <taxon>Alphaproteobacteria</taxon>
        <taxon>Hyphomicrobiales</taxon>
        <taxon>Xanthobacteraceae</taxon>
        <taxon>Labrys</taxon>
    </lineage>
</organism>
<name>A0ABU0FDI3_9HYPH</name>
<feature type="region of interest" description="Disordered" evidence="1">
    <location>
        <begin position="51"/>
        <end position="71"/>
    </location>
</feature>